<feature type="region of interest" description="Disordered" evidence="1">
    <location>
        <begin position="49"/>
        <end position="79"/>
    </location>
</feature>
<keyword evidence="3" id="KW-1185">Reference proteome</keyword>
<protein>
    <submittedName>
        <fullName evidence="2">Uncharacterized protein</fullName>
    </submittedName>
</protein>
<name>A0AAV7J066_COTGL</name>
<evidence type="ECO:0000313" key="2">
    <source>
        <dbReference type="EMBL" id="KAH0561113.1"/>
    </source>
</evidence>
<feature type="compositionally biased region" description="Basic and acidic residues" evidence="1">
    <location>
        <begin position="49"/>
        <end position="68"/>
    </location>
</feature>
<evidence type="ECO:0000256" key="1">
    <source>
        <dbReference type="SAM" id="MobiDB-lite"/>
    </source>
</evidence>
<dbReference type="EMBL" id="JAHXZJ010000374">
    <property type="protein sequence ID" value="KAH0561113.1"/>
    <property type="molecule type" value="Genomic_DNA"/>
</dbReference>
<evidence type="ECO:0000313" key="3">
    <source>
        <dbReference type="Proteomes" id="UP000826195"/>
    </source>
</evidence>
<sequence>MSYDVLQMNDEFDPSKLPPDELQALREYLESETVTDPRALDVSKALHKAEKALKRAREPKDRNPEQPDRTMVNDQQQQAELLRRQQEELLQLQQQQREQAELLQRQREELTQ</sequence>
<dbReference type="AlphaFoldDB" id="A0AAV7J066"/>
<reference evidence="2 3" key="1">
    <citation type="journal article" date="2021" name="J. Hered.">
        <title>A chromosome-level genome assembly of the parasitoid wasp, Cotesia glomerata (Hymenoptera: Braconidae).</title>
        <authorList>
            <person name="Pinto B.J."/>
            <person name="Weis J.J."/>
            <person name="Gamble T."/>
            <person name="Ode P.J."/>
            <person name="Paul R."/>
            <person name="Zaspel J.M."/>
        </authorList>
    </citation>
    <scope>NUCLEOTIDE SEQUENCE [LARGE SCALE GENOMIC DNA]</scope>
    <source>
        <strain evidence="2">CgM1</strain>
    </source>
</reference>
<accession>A0AAV7J066</accession>
<dbReference type="Proteomes" id="UP000826195">
    <property type="component" value="Unassembled WGS sequence"/>
</dbReference>
<proteinExistence type="predicted"/>
<gene>
    <name evidence="2" type="ORF">KQX54_013184</name>
</gene>
<comment type="caution">
    <text evidence="2">The sequence shown here is derived from an EMBL/GenBank/DDBJ whole genome shotgun (WGS) entry which is preliminary data.</text>
</comment>
<organism evidence="2 3">
    <name type="scientific">Cotesia glomerata</name>
    <name type="common">Lepidopteran parasitic wasp</name>
    <name type="synonym">Apanteles glomeratus</name>
    <dbReference type="NCBI Taxonomy" id="32391"/>
    <lineage>
        <taxon>Eukaryota</taxon>
        <taxon>Metazoa</taxon>
        <taxon>Ecdysozoa</taxon>
        <taxon>Arthropoda</taxon>
        <taxon>Hexapoda</taxon>
        <taxon>Insecta</taxon>
        <taxon>Pterygota</taxon>
        <taxon>Neoptera</taxon>
        <taxon>Endopterygota</taxon>
        <taxon>Hymenoptera</taxon>
        <taxon>Apocrita</taxon>
        <taxon>Ichneumonoidea</taxon>
        <taxon>Braconidae</taxon>
        <taxon>Microgastrinae</taxon>
        <taxon>Cotesia</taxon>
    </lineage>
</organism>